<evidence type="ECO:0000313" key="1">
    <source>
        <dbReference type="EMBL" id="KAJ9654218.1"/>
    </source>
</evidence>
<accession>A0ABQ9NEV8</accession>
<reference evidence="1" key="1">
    <citation type="submission" date="2022-10" db="EMBL/GenBank/DDBJ databases">
        <title>Culturing micro-colonial fungi from biological soil crusts in the Mojave desert and describing Neophaeococcomyces mojavensis, and introducing the new genera and species Taxawa tesnikishii.</title>
        <authorList>
            <person name="Kurbessoian T."/>
            <person name="Stajich J.E."/>
        </authorList>
    </citation>
    <scope>NUCLEOTIDE SEQUENCE</scope>
    <source>
        <strain evidence="1">TK_1</strain>
    </source>
</reference>
<evidence type="ECO:0000313" key="2">
    <source>
        <dbReference type="Proteomes" id="UP001172684"/>
    </source>
</evidence>
<organism evidence="1 2">
    <name type="scientific">Coniosporium apollinis</name>
    <dbReference type="NCBI Taxonomy" id="61459"/>
    <lineage>
        <taxon>Eukaryota</taxon>
        <taxon>Fungi</taxon>
        <taxon>Dikarya</taxon>
        <taxon>Ascomycota</taxon>
        <taxon>Pezizomycotina</taxon>
        <taxon>Dothideomycetes</taxon>
        <taxon>Dothideomycetes incertae sedis</taxon>
        <taxon>Coniosporium</taxon>
    </lineage>
</organism>
<keyword evidence="2" id="KW-1185">Reference proteome</keyword>
<dbReference type="Proteomes" id="UP001172684">
    <property type="component" value="Unassembled WGS sequence"/>
</dbReference>
<sequence length="134" mass="15573">MAAASGIEAGKAFTDRIKELFPLINWIVPHPNNTVFWQHTKQHERMWLSIHQARLNRMIEAGEVVQWLGLNKIQEGEFWEIGRTERAVMRAIPQEPQRFLSRTMDEIKAGLERMWEQHQRRAGDGKTREADGAG</sequence>
<name>A0ABQ9NEV8_9PEZI</name>
<dbReference type="EMBL" id="JAPDRL010000255">
    <property type="protein sequence ID" value="KAJ9654218.1"/>
    <property type="molecule type" value="Genomic_DNA"/>
</dbReference>
<proteinExistence type="predicted"/>
<comment type="caution">
    <text evidence="1">The sequence shown here is derived from an EMBL/GenBank/DDBJ whole genome shotgun (WGS) entry which is preliminary data.</text>
</comment>
<protein>
    <submittedName>
        <fullName evidence="1">Uncharacterized protein</fullName>
    </submittedName>
</protein>
<gene>
    <name evidence="1" type="ORF">H2201_009030</name>
</gene>